<evidence type="ECO:0000313" key="1">
    <source>
        <dbReference type="EMBL" id="NIH53320.1"/>
    </source>
</evidence>
<gene>
    <name evidence="1" type="ORF">FHX76_001188</name>
</gene>
<dbReference type="RefSeq" id="WP_167148840.1">
    <property type="nucleotide sequence ID" value="NZ_JAAMOX010000001.1"/>
</dbReference>
<evidence type="ECO:0008006" key="3">
    <source>
        <dbReference type="Google" id="ProtNLM"/>
    </source>
</evidence>
<dbReference type="Proteomes" id="UP000541033">
    <property type="component" value="Unassembled WGS sequence"/>
</dbReference>
<evidence type="ECO:0000313" key="2">
    <source>
        <dbReference type="Proteomes" id="UP000541033"/>
    </source>
</evidence>
<keyword evidence="2" id="KW-1185">Reference proteome</keyword>
<comment type="caution">
    <text evidence="1">The sequence shown here is derived from an EMBL/GenBank/DDBJ whole genome shotgun (WGS) entry which is preliminary data.</text>
</comment>
<proteinExistence type="predicted"/>
<protein>
    <recommendedName>
        <fullName evidence="3">Asparagine synthase</fullName>
    </recommendedName>
</protein>
<accession>A0A7X5TSR0</accession>
<reference evidence="1 2" key="1">
    <citation type="submission" date="2020-02" db="EMBL/GenBank/DDBJ databases">
        <title>Sequencing the genomes of 1000 actinobacteria strains.</title>
        <authorList>
            <person name="Klenk H.-P."/>
        </authorList>
    </citation>
    <scope>NUCLEOTIDE SEQUENCE [LARGE SCALE GENOMIC DNA]</scope>
    <source>
        <strain evidence="1 2">DSM 27960</strain>
    </source>
</reference>
<sequence>MSWFSRRRRGNAGNASAAVEHVDPPLAPVEEVVRQGVMIAEVSVRMAAKNFIIMNAMGDQASYDEAAVMRAVREELASIADEKHEDAERVQAARTKGHGKFAAWVRHGDAVFDEPEVPTRRQEVYELLAAQLNRLREDDDYVRATAEEARQDAWLELSRSFENMLKGDPLRRNVDADYWNKRDVRIQYLIDKDLAKLARKQQKKL</sequence>
<organism evidence="1 2">
    <name type="scientific">Lysinibacter cavernae</name>
    <dbReference type="NCBI Taxonomy" id="1640652"/>
    <lineage>
        <taxon>Bacteria</taxon>
        <taxon>Bacillati</taxon>
        <taxon>Actinomycetota</taxon>
        <taxon>Actinomycetes</taxon>
        <taxon>Micrococcales</taxon>
        <taxon>Microbacteriaceae</taxon>
        <taxon>Lysinibacter</taxon>
    </lineage>
</organism>
<dbReference type="EMBL" id="JAAMOX010000001">
    <property type="protein sequence ID" value="NIH53320.1"/>
    <property type="molecule type" value="Genomic_DNA"/>
</dbReference>
<dbReference type="AlphaFoldDB" id="A0A7X5TSR0"/>
<name>A0A7X5TSR0_9MICO</name>